<sequence length="120" mass="12490">MSERTNSWLDRSAMGLSGLCLVHCLGGSLLLTGLTAAGGFWSHQVHAIGLMIALPLAAVALLKGMRAHRRGWPMLMGGVGLAMMAGSLLLPHGPGEIAMSMAGAALLGVAHLLNLRWLRA</sequence>
<reference evidence="2 3" key="1">
    <citation type="submission" date="2019-07" db="EMBL/GenBank/DDBJ databases">
        <title>Novel species isolated from glacier.</title>
        <authorList>
            <person name="Liu Q."/>
            <person name="Xin Y.-H."/>
        </authorList>
    </citation>
    <scope>NUCLEOTIDE SEQUENCE [LARGE SCALE GENOMIC DNA]</scope>
    <source>
        <strain evidence="2 3">LB1R16</strain>
    </source>
</reference>
<keyword evidence="1" id="KW-1133">Transmembrane helix</keyword>
<dbReference type="EMBL" id="VJWA01000001">
    <property type="protein sequence ID" value="TRW17945.1"/>
    <property type="molecule type" value="Genomic_DNA"/>
</dbReference>
<dbReference type="InterPro" id="IPR004891">
    <property type="entry name" value="Mercury-R_MerC"/>
</dbReference>
<accession>A0A552UI91</accession>
<feature type="transmembrane region" description="Helical" evidence="1">
    <location>
        <begin position="12"/>
        <end position="37"/>
    </location>
</feature>
<feature type="transmembrane region" description="Helical" evidence="1">
    <location>
        <begin position="97"/>
        <end position="115"/>
    </location>
</feature>
<evidence type="ECO:0000313" key="2">
    <source>
        <dbReference type="EMBL" id="TRW17945.1"/>
    </source>
</evidence>
<dbReference type="Proteomes" id="UP000317894">
    <property type="component" value="Unassembled WGS sequence"/>
</dbReference>
<dbReference type="RefSeq" id="WP_144236639.1">
    <property type="nucleotide sequence ID" value="NZ_VJWA01000001.1"/>
</dbReference>
<dbReference type="GO" id="GO:0015097">
    <property type="term" value="F:mercury ion transmembrane transporter activity"/>
    <property type="evidence" value="ECO:0007669"/>
    <property type="project" value="InterPro"/>
</dbReference>
<dbReference type="Pfam" id="PF03203">
    <property type="entry name" value="MerC"/>
    <property type="match status" value="1"/>
</dbReference>
<protein>
    <submittedName>
        <fullName evidence="2">MerC domain-containing protein</fullName>
    </submittedName>
</protein>
<evidence type="ECO:0000256" key="1">
    <source>
        <dbReference type="SAM" id="Phobius"/>
    </source>
</evidence>
<keyword evidence="1" id="KW-0472">Membrane</keyword>
<dbReference type="GO" id="GO:0016020">
    <property type="term" value="C:membrane"/>
    <property type="evidence" value="ECO:0007669"/>
    <property type="project" value="InterPro"/>
</dbReference>
<feature type="transmembrane region" description="Helical" evidence="1">
    <location>
        <begin position="74"/>
        <end position="91"/>
    </location>
</feature>
<name>A0A552UI91_9SPHN</name>
<comment type="caution">
    <text evidence="2">The sequence shown here is derived from an EMBL/GenBank/DDBJ whole genome shotgun (WGS) entry which is preliminary data.</text>
</comment>
<feature type="transmembrane region" description="Helical" evidence="1">
    <location>
        <begin position="43"/>
        <end position="62"/>
    </location>
</feature>
<keyword evidence="1" id="KW-0812">Transmembrane</keyword>
<dbReference type="OrthoDB" id="6078385at2"/>
<proteinExistence type="predicted"/>
<keyword evidence="3" id="KW-1185">Reference proteome</keyword>
<evidence type="ECO:0000313" key="3">
    <source>
        <dbReference type="Proteomes" id="UP000317894"/>
    </source>
</evidence>
<gene>
    <name evidence="2" type="ORF">FMM06_07435</name>
</gene>
<organism evidence="2 3">
    <name type="scientific">Glacieibacterium frigidum</name>
    <dbReference type="NCBI Taxonomy" id="2593303"/>
    <lineage>
        <taxon>Bacteria</taxon>
        <taxon>Pseudomonadati</taxon>
        <taxon>Pseudomonadota</taxon>
        <taxon>Alphaproteobacteria</taxon>
        <taxon>Sphingomonadales</taxon>
        <taxon>Sphingosinicellaceae</taxon>
        <taxon>Glacieibacterium</taxon>
    </lineage>
</organism>
<dbReference type="AlphaFoldDB" id="A0A552UI91"/>